<accession>A0A515EJU5</accession>
<reference evidence="2" key="1">
    <citation type="submission" date="2019-02" db="EMBL/GenBank/DDBJ databases">
        <title>Complete genome sequence of Rhodoferax sp. Gr-4.</title>
        <authorList>
            <person name="Jin L."/>
        </authorList>
    </citation>
    <scope>NUCLEOTIDE SEQUENCE [LARGE SCALE GENOMIC DNA]</scope>
    <source>
        <strain evidence="2">Gr-4</strain>
    </source>
</reference>
<dbReference type="AlphaFoldDB" id="A0A515EJU5"/>
<dbReference type="RefSeq" id="WP_142808397.1">
    <property type="nucleotide sequence ID" value="NZ_CP036282.1"/>
</dbReference>
<dbReference type="EMBL" id="CP036282">
    <property type="protein sequence ID" value="QDL52944.1"/>
    <property type="molecule type" value="Genomic_DNA"/>
</dbReference>
<reference evidence="2" key="2">
    <citation type="journal article" date="2020" name="Int. J. Syst. Evol. Microbiol.">
        <title>Genomic insights into a novel species Rhodoferax aquaticus sp. nov., isolated from freshwater.</title>
        <authorList>
            <person name="Li T."/>
            <person name="Zhuo Y."/>
            <person name="Jin C.Z."/>
            <person name="Wu X."/>
            <person name="Ko S.R."/>
            <person name="Jin F.J."/>
            <person name="Ahn C.Y."/>
            <person name="Oh H.M."/>
            <person name="Lee H.G."/>
            <person name="Jin L."/>
        </authorList>
    </citation>
    <scope>NUCLEOTIDE SEQUENCE [LARGE SCALE GENOMIC DNA]</scope>
    <source>
        <strain evidence="2">Gr-4</strain>
    </source>
</reference>
<dbReference type="Proteomes" id="UP000317365">
    <property type="component" value="Chromosome"/>
</dbReference>
<name>A0A515EJU5_9BURK</name>
<proteinExistence type="predicted"/>
<organism evidence="1 2">
    <name type="scientific">Rhodoferax aquaticus</name>
    <dbReference type="NCBI Taxonomy" id="2527691"/>
    <lineage>
        <taxon>Bacteria</taxon>
        <taxon>Pseudomonadati</taxon>
        <taxon>Pseudomonadota</taxon>
        <taxon>Betaproteobacteria</taxon>
        <taxon>Burkholderiales</taxon>
        <taxon>Comamonadaceae</taxon>
        <taxon>Rhodoferax</taxon>
    </lineage>
</organism>
<evidence type="ECO:0000313" key="2">
    <source>
        <dbReference type="Proteomes" id="UP000317365"/>
    </source>
</evidence>
<gene>
    <name evidence="1" type="ORF">EXZ61_01460</name>
</gene>
<dbReference type="KEGG" id="rhg:EXZ61_01460"/>
<protein>
    <submittedName>
        <fullName evidence="1">Uncharacterized protein</fullName>
    </submittedName>
</protein>
<evidence type="ECO:0000313" key="1">
    <source>
        <dbReference type="EMBL" id="QDL52944.1"/>
    </source>
</evidence>
<keyword evidence="2" id="KW-1185">Reference proteome</keyword>
<sequence>MRRIRPTTVFSLLGIVLTTASVVASIAQYKAADLQAQAAVISLAPQIEVQSPLLKEDPDGSKFTDRHIVVSSDGGPVKNFDSESITWLEIGRYGEPVFQQPLNGYFHSTFNTGRQKGELATLVGHRNHQKFLSLSETARNFFPDGLGVEGPKSILSISYRDVFGKNQREFFFVSHGTAILLSVEDGAKRWQELRDLPSKVRPIDLDQMGDASKVKAWVDYIGPQLPPSRK</sequence>